<sequence>MSPLDELRKSLNVKVKNGNKTLKHTINKRVALLPFKTRNPERAKFSNGFAPILGEFFRKIENKKLMEDLNEVDFVKDISKNVQMEEEDRPYFESILKSFLYSSNTIRLFHPMMFKYIPLSDNKESTGETDIAHYIYESLLGGGNEDLEETLKIKKNEHVLVGLVHKFLPELDKGNTKQMYPQTFPFIREAFMEDLHTLTTNRDFFMNHIGLFLAYYYFFASTQLTLKLNQFESMDDSAPTPVYFNLDWEASNRNRKANSNGFKLITEAAKKLLIHMNTLEHVNFIMETENLHYKELVEVFDALPEEDKDRVLSDLYTWTLEYSQIVVKSDEGIERKQTLEEAYRQLQQQLFSGVSKETISRYALSINEVGKVYFLKTRGSLGYTLNVTQDFLLLLTAISVKKEKISLKQLFVEFEKRGVFFDRYSREEIVKLFNKLNLIEKKSDSGDAQYVKPIL</sequence>
<dbReference type="EMBL" id="JBHUMF010000031">
    <property type="protein sequence ID" value="MFD2681934.1"/>
    <property type="molecule type" value="Genomic_DNA"/>
</dbReference>
<protein>
    <submittedName>
        <fullName evidence="1">DNA phosphorothioation-dependent restriction protein DptG</fullName>
    </submittedName>
</protein>
<gene>
    <name evidence="1" type="primary">dptG</name>
    <name evidence="1" type="ORF">ACFSUL_14425</name>
</gene>
<dbReference type="NCBIfam" id="TIGR03236">
    <property type="entry name" value="dnd_assoc_1"/>
    <property type="match status" value="1"/>
</dbReference>
<reference evidence="2" key="1">
    <citation type="journal article" date="2019" name="Int. J. Syst. Evol. Microbiol.">
        <title>The Global Catalogue of Microorganisms (GCM) 10K type strain sequencing project: providing services to taxonomists for standard genome sequencing and annotation.</title>
        <authorList>
            <consortium name="The Broad Institute Genomics Platform"/>
            <consortium name="The Broad Institute Genome Sequencing Center for Infectious Disease"/>
            <person name="Wu L."/>
            <person name="Ma J."/>
        </authorList>
    </citation>
    <scope>NUCLEOTIDE SEQUENCE [LARGE SCALE GENOMIC DNA]</scope>
    <source>
        <strain evidence="2">KCTC 3913</strain>
    </source>
</reference>
<evidence type="ECO:0000313" key="2">
    <source>
        <dbReference type="Proteomes" id="UP001597506"/>
    </source>
</evidence>
<comment type="caution">
    <text evidence="1">The sequence shown here is derived from an EMBL/GenBank/DDBJ whole genome shotgun (WGS) entry which is preliminary data.</text>
</comment>
<dbReference type="InterPro" id="IPR017645">
    <property type="entry name" value="Dnd_assoc_1"/>
</dbReference>
<proteinExistence type="predicted"/>
<name>A0ABW5RUV6_9BACI</name>
<organism evidence="1 2">
    <name type="scientific">Bacillus seohaeanensis</name>
    <dbReference type="NCBI Taxonomy" id="284580"/>
    <lineage>
        <taxon>Bacteria</taxon>
        <taxon>Bacillati</taxon>
        <taxon>Bacillota</taxon>
        <taxon>Bacilli</taxon>
        <taxon>Bacillales</taxon>
        <taxon>Bacillaceae</taxon>
        <taxon>Bacillus</taxon>
    </lineage>
</organism>
<dbReference type="Proteomes" id="UP001597506">
    <property type="component" value="Unassembled WGS sequence"/>
</dbReference>
<dbReference type="RefSeq" id="WP_377936548.1">
    <property type="nucleotide sequence ID" value="NZ_JBHUMF010000031.1"/>
</dbReference>
<evidence type="ECO:0000313" key="1">
    <source>
        <dbReference type="EMBL" id="MFD2681934.1"/>
    </source>
</evidence>
<keyword evidence="2" id="KW-1185">Reference proteome</keyword>
<accession>A0ABW5RUV6</accession>